<reference evidence="2" key="1">
    <citation type="submission" date="2020-05" db="UniProtKB">
        <authorList>
            <consortium name="EnsemblMetazoa"/>
        </authorList>
    </citation>
    <scope>IDENTIFICATION</scope>
    <source>
        <strain evidence="2">TTRI</strain>
    </source>
</reference>
<accession>A0A1A9VG10</accession>
<feature type="transmembrane region" description="Helical" evidence="1">
    <location>
        <begin position="12"/>
        <end position="34"/>
    </location>
</feature>
<keyword evidence="1" id="KW-1133">Transmembrane helix</keyword>
<dbReference type="Proteomes" id="UP000078200">
    <property type="component" value="Unassembled WGS sequence"/>
</dbReference>
<organism evidence="2 3">
    <name type="scientific">Glossina austeni</name>
    <name type="common">Savannah tsetse fly</name>
    <dbReference type="NCBI Taxonomy" id="7395"/>
    <lineage>
        <taxon>Eukaryota</taxon>
        <taxon>Metazoa</taxon>
        <taxon>Ecdysozoa</taxon>
        <taxon>Arthropoda</taxon>
        <taxon>Hexapoda</taxon>
        <taxon>Insecta</taxon>
        <taxon>Pterygota</taxon>
        <taxon>Neoptera</taxon>
        <taxon>Endopterygota</taxon>
        <taxon>Diptera</taxon>
        <taxon>Brachycera</taxon>
        <taxon>Muscomorpha</taxon>
        <taxon>Hippoboscoidea</taxon>
        <taxon>Glossinidae</taxon>
        <taxon>Glossina</taxon>
    </lineage>
</organism>
<evidence type="ECO:0000313" key="2">
    <source>
        <dbReference type="EnsemblMetazoa" id="GAUT036018-PA"/>
    </source>
</evidence>
<proteinExistence type="predicted"/>
<evidence type="ECO:0000256" key="1">
    <source>
        <dbReference type="SAM" id="Phobius"/>
    </source>
</evidence>
<dbReference type="EnsemblMetazoa" id="GAUT036018-RA">
    <property type="protein sequence ID" value="GAUT036018-PA"/>
    <property type="gene ID" value="GAUT036018"/>
</dbReference>
<protein>
    <submittedName>
        <fullName evidence="2">Uncharacterized protein</fullName>
    </submittedName>
</protein>
<keyword evidence="1" id="KW-0812">Transmembrane</keyword>
<sequence length="113" mass="12925">MAQFYSNFEIAILVLYDYYLQSGLIVFAAALLIAKDTTSMYRFEKFYKVNAQQPLAFLPPLASFFNIAKQSSAQNATKRSSDKLAIELQQVREAVYKAKTQFEKTSTARFLEN</sequence>
<evidence type="ECO:0000313" key="3">
    <source>
        <dbReference type="Proteomes" id="UP000078200"/>
    </source>
</evidence>
<name>A0A1A9VG10_GLOAU</name>
<dbReference type="AlphaFoldDB" id="A0A1A9VG10"/>
<dbReference type="VEuPathDB" id="VectorBase:GAUT036018"/>
<keyword evidence="1" id="KW-0472">Membrane</keyword>
<keyword evidence="3" id="KW-1185">Reference proteome</keyword>